<proteinExistence type="predicted"/>
<keyword evidence="1" id="KW-0238">DNA-binding</keyword>
<name>A0A510Y0W4_9GAMM</name>
<evidence type="ECO:0000256" key="1">
    <source>
        <dbReference type="ARBA" id="ARBA00023125"/>
    </source>
</evidence>
<reference evidence="3 4" key="1">
    <citation type="submission" date="2019-07" db="EMBL/GenBank/DDBJ databases">
        <title>Whole genome shotgun sequence of Pseudoalteromonas espejiana NBRC 102222.</title>
        <authorList>
            <person name="Hosoyama A."/>
            <person name="Uohara A."/>
            <person name="Ohji S."/>
            <person name="Ichikawa N."/>
        </authorList>
    </citation>
    <scope>NUCLEOTIDE SEQUENCE [LARGE SCALE GENOMIC DNA]</scope>
    <source>
        <strain evidence="3 4">NBRC 102222</strain>
    </source>
</reference>
<dbReference type="AlphaFoldDB" id="A0A510Y0W4"/>
<sequence>MSSPIRATSLQGIDTLIKELGGDFVQALHACNVSLNFKNLEDEYLPYRQYAQLLEYCSNEFNCPSFRLQLANKQEFEILGHIAIAAKSSTNIEEAINWVKNYLHLHSPALTMNVQPLENTQTLFLSFGINLSPQPLVNQALELTLGLACKTLKELSNNQCKPMQVFLPQKLAVNSYAYNAFFGCPVVEDRNCAGIVINKQHLALKLSISSLSKTQATFKYLAQYGAHTQPLPEQVIALIKPMLPIHQCSNLTIATALGMHPRTLHRALAKHNTSFVKLKDQTRRTLAEYYLRQNHHCLATISELLGYQEQATLCASIKRWFGCSARVLKKRKMLH</sequence>
<dbReference type="InterPro" id="IPR032687">
    <property type="entry name" value="AraC-type_N"/>
</dbReference>
<evidence type="ECO:0000259" key="2">
    <source>
        <dbReference type="PROSITE" id="PS01124"/>
    </source>
</evidence>
<dbReference type="GO" id="GO:0000976">
    <property type="term" value="F:transcription cis-regulatory region binding"/>
    <property type="evidence" value="ECO:0007669"/>
    <property type="project" value="TreeGrafter"/>
</dbReference>
<organism evidence="3 4">
    <name type="scientific">Pseudoalteromonas espejiana</name>
    <dbReference type="NCBI Taxonomy" id="28107"/>
    <lineage>
        <taxon>Bacteria</taxon>
        <taxon>Pseudomonadati</taxon>
        <taxon>Pseudomonadota</taxon>
        <taxon>Gammaproteobacteria</taxon>
        <taxon>Alteromonadales</taxon>
        <taxon>Pseudoalteromonadaceae</taxon>
        <taxon>Pseudoalteromonas</taxon>
    </lineage>
</organism>
<gene>
    <name evidence="3" type="primary">virS</name>
    <name evidence="3" type="ORF">PES01_37730</name>
</gene>
<dbReference type="GO" id="GO:0003700">
    <property type="term" value="F:DNA-binding transcription factor activity"/>
    <property type="evidence" value="ECO:0007669"/>
    <property type="project" value="InterPro"/>
</dbReference>
<dbReference type="EMBL" id="BJUM01000064">
    <property type="protein sequence ID" value="GEK56928.1"/>
    <property type="molecule type" value="Genomic_DNA"/>
</dbReference>
<dbReference type="PANTHER" id="PTHR47894">
    <property type="entry name" value="HTH-TYPE TRANSCRIPTIONAL REGULATOR GADX"/>
    <property type="match status" value="1"/>
</dbReference>
<dbReference type="PROSITE" id="PS01124">
    <property type="entry name" value="HTH_ARAC_FAMILY_2"/>
    <property type="match status" value="1"/>
</dbReference>
<keyword evidence="4" id="KW-1185">Reference proteome</keyword>
<dbReference type="RefSeq" id="WP_089349539.1">
    <property type="nucleotide sequence ID" value="NZ_BJUM01000064.1"/>
</dbReference>
<dbReference type="GO" id="GO:0005829">
    <property type="term" value="C:cytosol"/>
    <property type="evidence" value="ECO:0007669"/>
    <property type="project" value="TreeGrafter"/>
</dbReference>
<dbReference type="Pfam" id="PF12833">
    <property type="entry name" value="HTH_18"/>
    <property type="match status" value="1"/>
</dbReference>
<dbReference type="Proteomes" id="UP000321419">
    <property type="component" value="Unassembled WGS sequence"/>
</dbReference>
<feature type="domain" description="HTH araC/xylS-type" evidence="2">
    <location>
        <begin position="233"/>
        <end position="331"/>
    </location>
</feature>
<dbReference type="OrthoDB" id="6816069at2"/>
<dbReference type="PANTHER" id="PTHR47894:SF4">
    <property type="entry name" value="HTH-TYPE TRANSCRIPTIONAL REGULATOR GADX"/>
    <property type="match status" value="1"/>
</dbReference>
<dbReference type="Gene3D" id="1.10.10.60">
    <property type="entry name" value="Homeodomain-like"/>
    <property type="match status" value="1"/>
</dbReference>
<evidence type="ECO:0000313" key="3">
    <source>
        <dbReference type="EMBL" id="GEK56928.1"/>
    </source>
</evidence>
<dbReference type="Pfam" id="PF12625">
    <property type="entry name" value="Arabinose_bd"/>
    <property type="match status" value="1"/>
</dbReference>
<dbReference type="InterPro" id="IPR018060">
    <property type="entry name" value="HTH_AraC"/>
</dbReference>
<protein>
    <submittedName>
        <fullName evidence="3">HTH-type transcriptional regulator VirS</fullName>
    </submittedName>
</protein>
<evidence type="ECO:0000313" key="4">
    <source>
        <dbReference type="Proteomes" id="UP000321419"/>
    </source>
</evidence>
<accession>A0A510Y0W4</accession>
<dbReference type="SMART" id="SM00342">
    <property type="entry name" value="HTH_ARAC"/>
    <property type="match status" value="1"/>
</dbReference>
<comment type="caution">
    <text evidence="3">The sequence shown here is derived from an EMBL/GenBank/DDBJ whole genome shotgun (WGS) entry which is preliminary data.</text>
</comment>